<feature type="transmembrane region" description="Helical" evidence="15">
    <location>
        <begin position="394"/>
        <end position="415"/>
    </location>
</feature>
<keyword evidence="13" id="KW-0175">Coiled coil</keyword>
<keyword evidence="6" id="KW-0479">Metal-binding</keyword>
<dbReference type="Proteomes" id="UP000593564">
    <property type="component" value="Unassembled WGS sequence"/>
</dbReference>
<feature type="transmembrane region" description="Helical" evidence="15">
    <location>
        <begin position="427"/>
        <end position="447"/>
    </location>
</feature>
<dbReference type="InterPro" id="IPR023214">
    <property type="entry name" value="HAD_sf"/>
</dbReference>
<evidence type="ECO:0000256" key="8">
    <source>
        <dbReference type="ARBA" id="ARBA00022840"/>
    </source>
</evidence>
<evidence type="ECO:0000256" key="5">
    <source>
        <dbReference type="ARBA" id="ARBA00022692"/>
    </source>
</evidence>
<proteinExistence type="inferred from homology"/>
<feature type="coiled-coil region" evidence="13">
    <location>
        <begin position="510"/>
        <end position="537"/>
    </location>
</feature>
<sequence length="709" mass="78215">MDGKLLVYRMHRGNQGTFTMQIGHMDWKTARYKEIIRSGTLKKLLEPSQVILALCNCKEDVRKKVHSVIEKFAERGLRSLAVARQEVPEKTKDSPGAPWQFVGLLPLFDPPRHDSADTIKRALNLGVNVKMITGDQLAIGKESGRRLVMGTNMYPSSALLGQDKDASIAALPVDELIEKADGFAGVFPEHKYEIVKRLQERKHICGMTGDGVNDAPALKKADIGIAVADATDAARGASDIVLTEPGLSVIICVVLTSRAIFQRMKNYTIYAVSVTIRIVFGFMRIALIWKFDFAPFMVLIIAILNDGTIMTISKDRVKPSPMPDSWKLKEIFATGVVLGGYLALMTIDKFGVRPLGEKRPEQMMAALYLQVSIVSQALIFVTRSRSWSFAERPGLLLLFAFVAAQLIATLIAVYAKCGFAKIEGCGWGWAGVIWLYSVVTYIPLDLLKFAIRYALSGKAWDTVLENKTAFTTKSNYGKEEREAQWATAQRTLHGLQPSETTNLFSDKSNYRELSEIAEQAKRRAEVARCRHQQAETEEMIANVLGVEVFRQRIAGNILVGSYSAFSNKGGLAHPHTSIEDLDELSTLLQVPLVAGTVNRGSEVIAAGLTVNDCTAFCGSNTTATELSVIESVFKLRDGDVGISGDGYRWRNYTYSGEASEEFDRDDNTLTLIKPSPMPSKDIRSPLEVGSVHGGNNGVWNVDLEEDKTE</sequence>
<dbReference type="FunFam" id="3.40.1110.10:FF:000191">
    <property type="entry name" value="Membrane H(+)-ATPase1"/>
    <property type="match status" value="1"/>
</dbReference>
<dbReference type="GO" id="GO:0046872">
    <property type="term" value="F:metal ion binding"/>
    <property type="evidence" value="ECO:0007669"/>
    <property type="project" value="UniProtKB-KW"/>
</dbReference>
<protein>
    <submittedName>
        <fullName evidence="16">Uncharacterized protein</fullName>
    </submittedName>
</protein>
<dbReference type="Gene3D" id="3.40.50.1000">
    <property type="entry name" value="HAD superfamily/HAD-like"/>
    <property type="match status" value="1"/>
</dbReference>
<feature type="transmembrane region" description="Helical" evidence="15">
    <location>
        <begin position="363"/>
        <end position="382"/>
    </location>
</feature>
<comment type="subcellular location">
    <subcellularLocation>
        <location evidence="1">Membrane</location>
        <topology evidence="1">Multi-pass membrane protein</topology>
    </subcellularLocation>
</comment>
<evidence type="ECO:0000256" key="11">
    <source>
        <dbReference type="ARBA" id="ARBA00022989"/>
    </source>
</evidence>
<dbReference type="Gene3D" id="3.75.10.10">
    <property type="entry name" value="L-arginine/glycine Amidinotransferase, Chain A"/>
    <property type="match status" value="1"/>
</dbReference>
<keyword evidence="4" id="KW-0597">Phosphoprotein</keyword>
<dbReference type="GO" id="GO:0003743">
    <property type="term" value="F:translation initiation factor activity"/>
    <property type="evidence" value="ECO:0007669"/>
    <property type="project" value="UniProtKB-KW"/>
</dbReference>
<dbReference type="GO" id="GO:0016020">
    <property type="term" value="C:membrane"/>
    <property type="evidence" value="ECO:0007669"/>
    <property type="project" value="UniProtKB-SubCell"/>
</dbReference>
<dbReference type="Gene3D" id="1.20.1110.10">
    <property type="entry name" value="Calcium-transporting ATPase, transmembrane domain"/>
    <property type="match status" value="1"/>
</dbReference>
<dbReference type="PRINTS" id="PR00119">
    <property type="entry name" value="CATATPASE"/>
</dbReference>
<dbReference type="SUPFAM" id="SSF56784">
    <property type="entry name" value="HAD-like"/>
    <property type="match status" value="1"/>
</dbReference>
<keyword evidence="11 15" id="KW-1133">Transmembrane helix</keyword>
<comment type="similarity">
    <text evidence="2">Belongs to the cation transport ATPase (P-type) (TC 3.A.3) family. Type IIIA subfamily.</text>
</comment>
<evidence type="ECO:0000256" key="14">
    <source>
        <dbReference type="SAM" id="MobiDB-lite"/>
    </source>
</evidence>
<dbReference type="PRINTS" id="PR00120">
    <property type="entry name" value="HATPASE"/>
</dbReference>
<keyword evidence="8" id="KW-0067">ATP-binding</keyword>
<keyword evidence="5 15" id="KW-0812">Transmembrane</keyword>
<dbReference type="SMART" id="SM00654">
    <property type="entry name" value="eIF6"/>
    <property type="match status" value="1"/>
</dbReference>
<dbReference type="GO" id="GO:0043022">
    <property type="term" value="F:ribosome binding"/>
    <property type="evidence" value="ECO:0007669"/>
    <property type="project" value="InterPro"/>
</dbReference>
<dbReference type="Pfam" id="PF01912">
    <property type="entry name" value="eIF-6"/>
    <property type="match status" value="1"/>
</dbReference>
<dbReference type="PANTHER" id="PTHR42861">
    <property type="entry name" value="CALCIUM-TRANSPORTING ATPASE"/>
    <property type="match status" value="1"/>
</dbReference>
<dbReference type="SUPFAM" id="SSF81665">
    <property type="entry name" value="Calcium ATPase, transmembrane domain M"/>
    <property type="match status" value="1"/>
</dbReference>
<dbReference type="GO" id="GO:0042256">
    <property type="term" value="P:cytosolic ribosome assembly"/>
    <property type="evidence" value="ECO:0007669"/>
    <property type="project" value="InterPro"/>
</dbReference>
<evidence type="ECO:0000256" key="7">
    <source>
        <dbReference type="ARBA" id="ARBA00022741"/>
    </source>
</evidence>
<keyword evidence="10" id="KW-0648">Protein biosynthesis</keyword>
<dbReference type="EMBL" id="JACBKZ010000001">
    <property type="protein sequence ID" value="KAF5958990.1"/>
    <property type="molecule type" value="Genomic_DNA"/>
</dbReference>
<feature type="transmembrane region" description="Helical" evidence="15">
    <location>
        <begin position="293"/>
        <end position="312"/>
    </location>
</feature>
<name>A0A7J7I1Q8_CAMSI</name>
<keyword evidence="12 15" id="KW-0472">Membrane</keyword>
<keyword evidence="3" id="KW-0396">Initiation factor</keyword>
<dbReference type="GO" id="GO:0005524">
    <property type="term" value="F:ATP binding"/>
    <property type="evidence" value="ECO:0007669"/>
    <property type="project" value="UniProtKB-KW"/>
</dbReference>
<evidence type="ECO:0000256" key="12">
    <source>
        <dbReference type="ARBA" id="ARBA00023136"/>
    </source>
</evidence>
<dbReference type="Gene3D" id="3.40.1110.10">
    <property type="entry name" value="Calcium-transporting ATPase, cytoplasmic domain N"/>
    <property type="match status" value="1"/>
</dbReference>
<dbReference type="AlphaFoldDB" id="A0A7J7I1Q8"/>
<dbReference type="InterPro" id="IPR002769">
    <property type="entry name" value="eIF6"/>
</dbReference>
<dbReference type="GO" id="GO:0016887">
    <property type="term" value="F:ATP hydrolysis activity"/>
    <property type="evidence" value="ECO:0007669"/>
    <property type="project" value="InterPro"/>
</dbReference>
<evidence type="ECO:0000313" key="17">
    <source>
        <dbReference type="Proteomes" id="UP000593564"/>
    </source>
</evidence>
<dbReference type="InterPro" id="IPR023298">
    <property type="entry name" value="ATPase_P-typ_TM_dom_sf"/>
</dbReference>
<evidence type="ECO:0000256" key="13">
    <source>
        <dbReference type="SAM" id="Coils"/>
    </source>
</evidence>
<evidence type="ECO:0000256" key="6">
    <source>
        <dbReference type="ARBA" id="ARBA00022723"/>
    </source>
</evidence>
<dbReference type="SUPFAM" id="SSF55909">
    <property type="entry name" value="Pentein"/>
    <property type="match status" value="1"/>
</dbReference>
<reference evidence="16 17" key="2">
    <citation type="submission" date="2020-07" db="EMBL/GenBank/DDBJ databases">
        <title>Genome assembly of wild tea tree DASZ reveals pedigree and selection history of tea varieties.</title>
        <authorList>
            <person name="Zhang W."/>
        </authorList>
    </citation>
    <scope>NUCLEOTIDE SEQUENCE [LARGE SCALE GENOMIC DNA]</scope>
    <source>
        <strain evidence="17">cv. G240</strain>
        <tissue evidence="16">Leaf</tissue>
    </source>
</reference>
<evidence type="ECO:0000256" key="3">
    <source>
        <dbReference type="ARBA" id="ARBA00022540"/>
    </source>
</evidence>
<dbReference type="SUPFAM" id="SSF81660">
    <property type="entry name" value="Metal cation-transporting ATPase, ATP-binding domain N"/>
    <property type="match status" value="1"/>
</dbReference>
<comment type="caution">
    <text evidence="16">The sequence shown here is derived from an EMBL/GenBank/DDBJ whole genome shotgun (WGS) entry which is preliminary data.</text>
</comment>
<dbReference type="Pfam" id="PF00702">
    <property type="entry name" value="Hydrolase"/>
    <property type="match status" value="1"/>
</dbReference>
<evidence type="ECO:0000256" key="15">
    <source>
        <dbReference type="SAM" id="Phobius"/>
    </source>
</evidence>
<feature type="transmembrane region" description="Helical" evidence="15">
    <location>
        <begin position="332"/>
        <end position="351"/>
    </location>
</feature>
<dbReference type="Gene3D" id="6.10.140.890">
    <property type="match status" value="1"/>
</dbReference>
<feature type="transmembrane region" description="Helical" evidence="15">
    <location>
        <begin position="267"/>
        <end position="287"/>
    </location>
</feature>
<evidence type="ECO:0000256" key="2">
    <source>
        <dbReference type="ARBA" id="ARBA00008804"/>
    </source>
</evidence>
<feature type="region of interest" description="Disordered" evidence="14">
    <location>
        <begin position="669"/>
        <end position="709"/>
    </location>
</feature>
<keyword evidence="7" id="KW-0547">Nucleotide-binding</keyword>
<dbReference type="InterPro" id="IPR001757">
    <property type="entry name" value="P_typ_ATPase"/>
</dbReference>
<evidence type="ECO:0000256" key="4">
    <source>
        <dbReference type="ARBA" id="ARBA00022553"/>
    </source>
</evidence>
<evidence type="ECO:0000313" key="16">
    <source>
        <dbReference type="EMBL" id="KAF5958990.1"/>
    </source>
</evidence>
<evidence type="ECO:0000256" key="1">
    <source>
        <dbReference type="ARBA" id="ARBA00004141"/>
    </source>
</evidence>
<keyword evidence="17" id="KW-1185">Reference proteome</keyword>
<dbReference type="FunFam" id="3.40.50.1000:FF:000211">
    <property type="entry name" value="Plasma membrane ATPase"/>
    <property type="match status" value="1"/>
</dbReference>
<dbReference type="InterPro" id="IPR023299">
    <property type="entry name" value="ATPase_P-typ_cyto_dom_N"/>
</dbReference>
<dbReference type="InterPro" id="IPR036412">
    <property type="entry name" value="HAD-like_sf"/>
</dbReference>
<dbReference type="NCBIfam" id="TIGR01494">
    <property type="entry name" value="ATPase_P-type"/>
    <property type="match status" value="1"/>
</dbReference>
<gene>
    <name evidence="16" type="ORF">HYC85_000199</name>
</gene>
<organism evidence="16 17">
    <name type="scientific">Camellia sinensis</name>
    <name type="common">Tea plant</name>
    <name type="synonym">Thea sinensis</name>
    <dbReference type="NCBI Taxonomy" id="4442"/>
    <lineage>
        <taxon>Eukaryota</taxon>
        <taxon>Viridiplantae</taxon>
        <taxon>Streptophyta</taxon>
        <taxon>Embryophyta</taxon>
        <taxon>Tracheophyta</taxon>
        <taxon>Spermatophyta</taxon>
        <taxon>Magnoliopsida</taxon>
        <taxon>eudicotyledons</taxon>
        <taxon>Gunneridae</taxon>
        <taxon>Pentapetalae</taxon>
        <taxon>asterids</taxon>
        <taxon>Ericales</taxon>
        <taxon>Theaceae</taxon>
        <taxon>Camellia</taxon>
    </lineage>
</organism>
<accession>A0A7J7I1Q8</accession>
<evidence type="ECO:0000256" key="10">
    <source>
        <dbReference type="ARBA" id="ARBA00022917"/>
    </source>
</evidence>
<keyword evidence="9" id="KW-0460">Magnesium</keyword>
<reference evidence="17" key="1">
    <citation type="journal article" date="2020" name="Nat. Commun.">
        <title>Genome assembly of wild tea tree DASZ reveals pedigree and selection history of tea varieties.</title>
        <authorList>
            <person name="Zhang W."/>
            <person name="Zhang Y."/>
            <person name="Qiu H."/>
            <person name="Guo Y."/>
            <person name="Wan H."/>
            <person name="Zhang X."/>
            <person name="Scossa F."/>
            <person name="Alseekh S."/>
            <person name="Zhang Q."/>
            <person name="Wang P."/>
            <person name="Xu L."/>
            <person name="Schmidt M.H."/>
            <person name="Jia X."/>
            <person name="Li D."/>
            <person name="Zhu A."/>
            <person name="Guo F."/>
            <person name="Chen W."/>
            <person name="Ni D."/>
            <person name="Usadel B."/>
            <person name="Fernie A.R."/>
            <person name="Wen W."/>
        </authorList>
    </citation>
    <scope>NUCLEOTIDE SEQUENCE [LARGE SCALE GENOMIC DNA]</scope>
    <source>
        <strain evidence="17">cv. G240</strain>
    </source>
</reference>
<evidence type="ECO:0000256" key="9">
    <source>
        <dbReference type="ARBA" id="ARBA00022842"/>
    </source>
</evidence>